<evidence type="ECO:0000313" key="2">
    <source>
        <dbReference type="EMBL" id="KAL1527078.1"/>
    </source>
</evidence>
<comment type="caution">
    <text evidence="2">The sequence shown here is derived from an EMBL/GenBank/DDBJ whole genome shotgun (WGS) entry which is preliminary data.</text>
</comment>
<dbReference type="InterPro" id="IPR051468">
    <property type="entry name" value="Fungal_SecMetab_SDRs"/>
</dbReference>
<dbReference type="GO" id="GO:0005737">
    <property type="term" value="C:cytoplasm"/>
    <property type="evidence" value="ECO:0007669"/>
    <property type="project" value="TreeGrafter"/>
</dbReference>
<evidence type="ECO:0000313" key="3">
    <source>
        <dbReference type="Proteomes" id="UP001515480"/>
    </source>
</evidence>
<dbReference type="Gene3D" id="3.40.50.720">
    <property type="entry name" value="NAD(P)-binding Rossmann-like Domain"/>
    <property type="match status" value="2"/>
</dbReference>
<dbReference type="PANTHER" id="PTHR43544">
    <property type="entry name" value="SHORT-CHAIN DEHYDROGENASE/REDUCTASE"/>
    <property type="match status" value="1"/>
</dbReference>
<evidence type="ECO:0008006" key="4">
    <source>
        <dbReference type="Google" id="ProtNLM"/>
    </source>
</evidence>
<dbReference type="InterPro" id="IPR036291">
    <property type="entry name" value="NAD(P)-bd_dom_sf"/>
</dbReference>
<accession>A0AB34K1Q3</accession>
<dbReference type="CDD" id="cd05233">
    <property type="entry name" value="SDR_c"/>
    <property type="match status" value="1"/>
</dbReference>
<proteinExistence type="predicted"/>
<dbReference type="SUPFAM" id="SSF51735">
    <property type="entry name" value="NAD(P)-binding Rossmann-fold domains"/>
    <property type="match status" value="1"/>
</dbReference>
<protein>
    <recommendedName>
        <fullName evidence="4">Oxidoreductase</fullName>
    </recommendedName>
</protein>
<evidence type="ECO:0000256" key="1">
    <source>
        <dbReference type="SAM" id="MobiDB-lite"/>
    </source>
</evidence>
<dbReference type="EMBL" id="JBGBPQ010000003">
    <property type="protein sequence ID" value="KAL1527078.1"/>
    <property type="molecule type" value="Genomic_DNA"/>
</dbReference>
<dbReference type="GO" id="GO:0016491">
    <property type="term" value="F:oxidoreductase activity"/>
    <property type="evidence" value="ECO:0007669"/>
    <property type="project" value="TreeGrafter"/>
</dbReference>
<sequence length="576" mass="63328">MDVPSLPRVESSADGTAFSEEPTSSSSRVVSDDDLHTALRVLGSLVSEDGTISSEFHEPRMKPLRVAMQCFLEDMRGKLFHGGDADKYAKRKENKRRQAAKAQQERAMDRQAVDKTKMRAERLRMLEQLQAAAPSLHSEAYVPDGAVDEMSASRRLLLQEDEVTDGAAVHSQRQCYTCKARYAKLHHFYAQLCPACAELNYAKRNQTADLEGRVVLITGARVKIGFYAAVKLLRCGARVIVTSRFPVDAAKRFAALPDAEELASRLQIVGLDLRDIASLEQLCAHLTAHLHHLDAIINNACQTIRRPGRYYQHLLADELAPTQQPASVQRLMLPLAYSSPSTASLLFSGGASSSAPAPSEAMIPSASAPLADARCSQLPLLSTAPYLSHADEGDEADFPLDVLDVNGQQIDHRKTNRRAWLLKLHEVSTPEVAEVLAVNALAPFIINSRLRPLLDASPAPHKFVVNVSAMEGKFYRYKTPNHPHTNMAKAALNMMTRTCAEDLSLHGILMNSVDTGWINDENPLEKAKATAENNHFQTPLDEIDAAARVIDPILSVINGGAPVCGKFLKDYMPCEW</sequence>
<dbReference type="AlphaFoldDB" id="A0AB34K1Q3"/>
<dbReference type="Pfam" id="PF00106">
    <property type="entry name" value="adh_short"/>
    <property type="match status" value="1"/>
</dbReference>
<gene>
    <name evidence="2" type="ORF">AB1Y20_015761</name>
</gene>
<reference evidence="2 3" key="1">
    <citation type="journal article" date="2024" name="Science">
        <title>Giant polyketide synthase enzymes in the biosynthesis of giant marine polyether toxins.</title>
        <authorList>
            <person name="Fallon T.R."/>
            <person name="Shende V.V."/>
            <person name="Wierzbicki I.H."/>
            <person name="Pendleton A.L."/>
            <person name="Watervoot N.F."/>
            <person name="Auber R.P."/>
            <person name="Gonzalez D.J."/>
            <person name="Wisecaver J.H."/>
            <person name="Moore B.S."/>
        </authorList>
    </citation>
    <scope>NUCLEOTIDE SEQUENCE [LARGE SCALE GENOMIC DNA]</scope>
    <source>
        <strain evidence="2 3">12B1</strain>
    </source>
</reference>
<dbReference type="Proteomes" id="UP001515480">
    <property type="component" value="Unassembled WGS sequence"/>
</dbReference>
<dbReference type="PANTHER" id="PTHR43544:SF2">
    <property type="entry name" value="OXIDOREDUCTASE"/>
    <property type="match status" value="1"/>
</dbReference>
<organism evidence="2 3">
    <name type="scientific">Prymnesium parvum</name>
    <name type="common">Toxic golden alga</name>
    <dbReference type="NCBI Taxonomy" id="97485"/>
    <lineage>
        <taxon>Eukaryota</taxon>
        <taxon>Haptista</taxon>
        <taxon>Haptophyta</taxon>
        <taxon>Prymnesiophyceae</taxon>
        <taxon>Prymnesiales</taxon>
        <taxon>Prymnesiaceae</taxon>
        <taxon>Prymnesium</taxon>
    </lineage>
</organism>
<name>A0AB34K1Q3_PRYPA</name>
<feature type="region of interest" description="Disordered" evidence="1">
    <location>
        <begin position="1"/>
        <end position="31"/>
    </location>
</feature>
<keyword evidence="3" id="KW-1185">Reference proteome</keyword>
<dbReference type="Pfam" id="PF13561">
    <property type="entry name" value="adh_short_C2"/>
    <property type="match status" value="1"/>
</dbReference>
<dbReference type="InterPro" id="IPR002347">
    <property type="entry name" value="SDR_fam"/>
</dbReference>